<dbReference type="STRING" id="592015.HMPREF1705_04575"/>
<dbReference type="EMBL" id="ACJX03000001">
    <property type="protein sequence ID" value="KRT35304.1"/>
    <property type="molecule type" value="Genomic_DNA"/>
</dbReference>
<dbReference type="AlphaFoldDB" id="A0A0T5XAA1"/>
<name>A0A0T5XAA1_9BACT</name>
<gene>
    <name evidence="1" type="ORF">HMPREF1705_04575</name>
</gene>
<proteinExistence type="inferred from homology"/>
<dbReference type="Proteomes" id="UP000005273">
    <property type="component" value="Unassembled WGS sequence"/>
</dbReference>
<dbReference type="OrthoDB" id="5341906at2"/>
<evidence type="ECO:0000313" key="2">
    <source>
        <dbReference type="Proteomes" id="UP000005273"/>
    </source>
</evidence>
<reference evidence="2" key="1">
    <citation type="submission" date="2012-09" db="EMBL/GenBank/DDBJ databases">
        <authorList>
            <person name="Weinstock G."/>
            <person name="Sodergren E."/>
            <person name="Clifton S."/>
            <person name="Fulton L."/>
            <person name="Fulton B."/>
            <person name="Courtney L."/>
            <person name="Fronick C."/>
            <person name="Harrison M."/>
            <person name="Strong C."/>
            <person name="Farmer C."/>
            <person name="Delehaunty K."/>
            <person name="Markovic C."/>
            <person name="Hall O."/>
            <person name="Minx P."/>
            <person name="Tomlinson C."/>
            <person name="Mitreva M."/>
            <person name="Nelson J."/>
            <person name="Hou S."/>
            <person name="Wollam A."/>
            <person name="Pepin K.H."/>
            <person name="Johnson M."/>
            <person name="Bhonagiri V."/>
            <person name="Nash W.E."/>
            <person name="Suruliraj S."/>
            <person name="Warren W."/>
            <person name="Chinwalla A."/>
            <person name="Mardis E.R."/>
            <person name="Wilson R.K."/>
        </authorList>
    </citation>
    <scope>NUCLEOTIDE SEQUENCE [LARGE SCALE GENOMIC DNA]</scope>
    <source>
        <strain evidence="2">OS1</strain>
    </source>
</reference>
<dbReference type="InterPro" id="IPR003200">
    <property type="entry name" value="Nict_dMeBzImd_PRibTrfase"/>
</dbReference>
<dbReference type="eggNOG" id="COG2038">
    <property type="taxonomic scope" value="Bacteria"/>
</dbReference>
<dbReference type="CDD" id="cd02439">
    <property type="entry name" value="DMB-PRT_CobT"/>
    <property type="match status" value="1"/>
</dbReference>
<dbReference type="GO" id="GO:0008939">
    <property type="term" value="F:nicotinate-nucleotide-dimethylbenzimidazole phosphoribosyltransferase activity"/>
    <property type="evidence" value="ECO:0007669"/>
    <property type="project" value="InterPro"/>
</dbReference>
<organism evidence="1 2">
    <name type="scientific">Acetomicrobium hydrogeniformans ATCC BAA-1850</name>
    <dbReference type="NCBI Taxonomy" id="592015"/>
    <lineage>
        <taxon>Bacteria</taxon>
        <taxon>Thermotogati</taxon>
        <taxon>Synergistota</taxon>
        <taxon>Synergistia</taxon>
        <taxon>Synergistales</taxon>
        <taxon>Acetomicrobiaceae</taxon>
        <taxon>Acetomicrobium</taxon>
    </lineage>
</organism>
<dbReference type="NCBIfam" id="NF003372">
    <property type="entry name" value="PRK04447.1-5"/>
    <property type="match status" value="1"/>
</dbReference>
<dbReference type="InterPro" id="IPR002805">
    <property type="entry name" value="Nict_dMeBzImd_PRibTrfase_arc"/>
</dbReference>
<comment type="caution">
    <text evidence="1">The sequence shown here is derived from an EMBL/GenBank/DDBJ whole genome shotgun (WGS) entry which is preliminary data.</text>
</comment>
<protein>
    <submittedName>
        <fullName evidence="1">TIGR00303 family protein</fullName>
    </submittedName>
</protein>
<dbReference type="InterPro" id="IPR036087">
    <property type="entry name" value="Nict_dMeBzImd_PRibTrfase_sf"/>
</dbReference>
<keyword evidence="2" id="KW-1185">Reference proteome</keyword>
<accession>A0A0T5XAA1</accession>
<dbReference type="NCBIfam" id="TIGR00303">
    <property type="entry name" value="nicotinate mononucleotide-dependent phosphoribosyltransferase CobT"/>
    <property type="match status" value="1"/>
</dbReference>
<evidence type="ECO:0000313" key="1">
    <source>
        <dbReference type="EMBL" id="KRT35304.1"/>
    </source>
</evidence>
<dbReference type="PANTHER" id="PTHR38811:SF1">
    <property type="entry name" value="UPF0284 PROTEIN SLL1500"/>
    <property type="match status" value="1"/>
</dbReference>
<dbReference type="RefSeq" id="WP_009202059.1">
    <property type="nucleotide sequence ID" value="NZ_ACJX03000001.1"/>
</dbReference>
<dbReference type="HAMAP" id="MF_01086">
    <property type="entry name" value="UPF0284"/>
    <property type="match status" value="1"/>
</dbReference>
<dbReference type="SUPFAM" id="SSF52733">
    <property type="entry name" value="Nicotinate mononucleotide:5,6-dimethylbenzimidazole phosphoribosyltransferase (CobT)"/>
    <property type="match status" value="1"/>
</dbReference>
<dbReference type="Gene3D" id="3.40.50.10210">
    <property type="match status" value="1"/>
</dbReference>
<dbReference type="PANTHER" id="PTHR38811">
    <property type="match status" value="1"/>
</dbReference>
<sequence length="332" mass="35367">MFLLCIANTELSKIPGLSAAGENVEAIKYTVPSDAELVYWGKCLTSSSLPVDPEGHPTPAILTRAAYEEAQFPVMVVRTGSFIPPACPYVEISSTPGANPLERPAVIEAKRIYSWAKTLGHNISAIEPLVVIGESIPGGTTSAFLVLKALGYDGMVSSASPKNPTNLKVEIWKKCCEVYGISEGSLRHKGLDALSLLGDPMQAAVAGIAMGSFNRSRVVLAGGTQMLAVAAILRHEGYNGEIEIATTKYVATDKTANFADLAEDLGIKTHVVPVDLSRSAFKGLSDYERGYVKEGVGAGGALWYATYLGLSLDRLTDKIEKLYDNLIKGALQ</sequence>